<name>A0A6I4MBM6_9ACTN</name>
<dbReference type="Pfam" id="PF00330">
    <property type="entry name" value="Aconitase"/>
    <property type="match status" value="1"/>
</dbReference>
<evidence type="ECO:0000313" key="9">
    <source>
        <dbReference type="EMBL" id="MWA01644.1"/>
    </source>
</evidence>
<dbReference type="InterPro" id="IPR000573">
    <property type="entry name" value="AconitaseA/IPMdHydase_ssu_swvl"/>
</dbReference>
<keyword evidence="6" id="KW-0004">4Fe-4S</keyword>
<evidence type="ECO:0000313" key="10">
    <source>
        <dbReference type="Proteomes" id="UP000462055"/>
    </source>
</evidence>
<dbReference type="EMBL" id="WBMS02000010">
    <property type="protein sequence ID" value="MWA01644.1"/>
    <property type="molecule type" value="Genomic_DNA"/>
</dbReference>
<keyword evidence="3" id="KW-0479">Metal-binding</keyword>
<proteinExistence type="inferred from homology"/>
<keyword evidence="6 9" id="KW-0456">Lyase</keyword>
<dbReference type="EC" id="4.2.1.3" evidence="6"/>
<evidence type="ECO:0000256" key="3">
    <source>
        <dbReference type="ARBA" id="ARBA00022723"/>
    </source>
</evidence>
<dbReference type="NCBIfam" id="TIGR01341">
    <property type="entry name" value="aconitase_1"/>
    <property type="match status" value="1"/>
</dbReference>
<dbReference type="PROSITE" id="PS01244">
    <property type="entry name" value="ACONITASE_2"/>
    <property type="match status" value="1"/>
</dbReference>
<dbReference type="PANTHER" id="PTHR11670">
    <property type="entry name" value="ACONITASE/IRON-RESPONSIVE ELEMENT FAMILY MEMBER"/>
    <property type="match status" value="1"/>
</dbReference>
<feature type="domain" description="Aconitase A/isopropylmalate dehydratase small subunit swivel" evidence="8">
    <location>
        <begin position="667"/>
        <end position="790"/>
    </location>
</feature>
<dbReference type="Gene3D" id="3.20.19.10">
    <property type="entry name" value="Aconitase, domain 4"/>
    <property type="match status" value="1"/>
</dbReference>
<dbReference type="InterPro" id="IPR036008">
    <property type="entry name" value="Aconitase_4Fe-4S_dom"/>
</dbReference>
<evidence type="ECO:0000256" key="4">
    <source>
        <dbReference type="ARBA" id="ARBA00023004"/>
    </source>
</evidence>
<dbReference type="Proteomes" id="UP000462055">
    <property type="component" value="Unassembled WGS sequence"/>
</dbReference>
<evidence type="ECO:0000256" key="5">
    <source>
        <dbReference type="ARBA" id="ARBA00023014"/>
    </source>
</evidence>
<sequence>MTFARSPMPGAEGVDHFSLPTAEAQGAGPLSRLPHVLRILVEHLLRQGADDRAVLDHVRAVTARDRSATVPFLPRRIMLQDASGLPVAADLIALQDAVLARGGDRGRVQPRLPMDLIVDHAVEVDHWGAPDSAERNLAREMDRHADRYRFLRWAQTRMPGLRVFPPGSGICHQLNLEVIAQPVALSSPEDGRTVAGFDSVLGTDSHTTMINALAVLGWGVGGIEATATALGEPVMMRVPEVIGVRLKGSSRPGVLATDVALTLTALLREHGVVGKVIEFCGPGLAALPVPDRATIANMAPEYGATMAFFPADAQTLSYLESTGRDARQVALARSFLVAQGMLRTAESADPEFDEVIEFDLTEVRPTVAGPRRPDERLTLSQVPATAPVPATDRNGHEVRDGDVVIAAITSCTNTANPRALAAAGLLARNAADRRLAVPPWVKTSFSPGSRAASRLLRTTGLQDHLDRLGFHVVGHGCTTCMGNSGPLDPAVEAAVVEGDLRVAAVVSGNRNFEGRIHPLARLGYLASPPLVVALALAGTVTTDLENEPLAHDDDGRPVHLADLWPSDAEIDQVIAHANTGPDRSLDDLIRDWEGAAPPSSPDYDWDGEAGFIRRPPFLDPGLRRPQIEDDLRGARPLLVLGDAVTTDHISPVSRISSRSEAGGWLMAQGVPARSLASFSARRLNHDVMLRGAFANPHVRNLLVPGSGGGVTRLLPDDEIMPVHAAAARYAARGVPLVVIAGERYGAGSARDWAAKATRLLGVRAVLARSFERIHRTNLVAMGVLPLELPAGVELELDGDETLDLAGVRQASRPGGLATLTVLRNGRTVAEVPLRGRVETQAEAAWLSHGGLLPKILADACED</sequence>
<dbReference type="NCBIfam" id="NF009520">
    <property type="entry name" value="PRK12881.1"/>
    <property type="match status" value="1"/>
</dbReference>
<evidence type="ECO:0000259" key="7">
    <source>
        <dbReference type="Pfam" id="PF00330"/>
    </source>
</evidence>
<evidence type="ECO:0000259" key="8">
    <source>
        <dbReference type="Pfam" id="PF00694"/>
    </source>
</evidence>
<dbReference type="GO" id="GO:0046872">
    <property type="term" value="F:metal ion binding"/>
    <property type="evidence" value="ECO:0007669"/>
    <property type="project" value="UniProtKB-KW"/>
</dbReference>
<reference evidence="9" key="1">
    <citation type="submission" date="2019-12" db="EMBL/GenBank/DDBJ databases">
        <title>Actinomadura physcomitrii sp. nov., a novel actinomycete isolated from moss [Physcomitrium sphaericum (Ludw) Fuernr].</title>
        <authorList>
            <person name="Zhuang X."/>
        </authorList>
    </citation>
    <scope>NUCLEOTIDE SEQUENCE [LARGE SCALE GENOMIC DNA]</scope>
    <source>
        <strain evidence="9">LD22</strain>
    </source>
</reference>
<dbReference type="NCBIfam" id="NF006757">
    <property type="entry name" value="PRK09277.1"/>
    <property type="match status" value="1"/>
</dbReference>
<dbReference type="InterPro" id="IPR015928">
    <property type="entry name" value="Aconitase/3IPM_dehydase_swvl"/>
</dbReference>
<evidence type="ECO:0000256" key="1">
    <source>
        <dbReference type="ARBA" id="ARBA00001966"/>
    </source>
</evidence>
<dbReference type="SUPFAM" id="SSF53732">
    <property type="entry name" value="Aconitase iron-sulfur domain"/>
    <property type="match status" value="1"/>
</dbReference>
<dbReference type="AlphaFoldDB" id="A0A6I4MBM6"/>
<dbReference type="InterPro" id="IPR018136">
    <property type="entry name" value="Aconitase_4Fe-4S_BS"/>
</dbReference>
<dbReference type="InterPro" id="IPR006249">
    <property type="entry name" value="Aconitase/IRP2"/>
</dbReference>
<dbReference type="SUPFAM" id="SSF52016">
    <property type="entry name" value="LeuD/IlvD-like"/>
    <property type="match status" value="1"/>
</dbReference>
<keyword evidence="4 6" id="KW-0408">Iron</keyword>
<gene>
    <name evidence="9" type="primary">acnA</name>
    <name evidence="9" type="ORF">F8568_014910</name>
</gene>
<dbReference type="GO" id="GO:0006099">
    <property type="term" value="P:tricarboxylic acid cycle"/>
    <property type="evidence" value="ECO:0007669"/>
    <property type="project" value="UniProtKB-UniPathway"/>
</dbReference>
<dbReference type="InterPro" id="IPR001030">
    <property type="entry name" value="Acoase/IPM_deHydtase_lsu_aba"/>
</dbReference>
<dbReference type="Pfam" id="PF00694">
    <property type="entry name" value="Aconitase_C"/>
    <property type="match status" value="1"/>
</dbReference>
<keyword evidence="10" id="KW-1185">Reference proteome</keyword>
<organism evidence="9 10">
    <name type="scientific">Actinomadura physcomitrii</name>
    <dbReference type="NCBI Taxonomy" id="2650748"/>
    <lineage>
        <taxon>Bacteria</taxon>
        <taxon>Bacillati</taxon>
        <taxon>Actinomycetota</taxon>
        <taxon>Actinomycetes</taxon>
        <taxon>Streptosporangiales</taxon>
        <taxon>Thermomonosporaceae</taxon>
        <taxon>Actinomadura</taxon>
    </lineage>
</organism>
<dbReference type="PRINTS" id="PR00415">
    <property type="entry name" value="ACONITASE"/>
</dbReference>
<dbReference type="UniPathway" id="UPA00946"/>
<comment type="function">
    <text evidence="6">Catalyzes the isomerization of citrate to isocitrate via cis-aconitate.</text>
</comment>
<comment type="caution">
    <text evidence="9">The sequence shown here is derived from an EMBL/GenBank/DDBJ whole genome shotgun (WGS) entry which is preliminary data.</text>
</comment>
<dbReference type="UniPathway" id="UPA00223">
    <property type="reaction ID" value="UER00718"/>
</dbReference>
<keyword evidence="5 6" id="KW-0411">Iron-sulfur</keyword>
<dbReference type="PROSITE" id="PS00450">
    <property type="entry name" value="ACONITASE_1"/>
    <property type="match status" value="1"/>
</dbReference>
<comment type="cofactor">
    <cofactor evidence="1">
        <name>[4Fe-4S] cluster</name>
        <dbReference type="ChEBI" id="CHEBI:49883"/>
    </cofactor>
</comment>
<dbReference type="InterPro" id="IPR015931">
    <property type="entry name" value="Acnase/IPM_dHydase_lsu_aba_1/3"/>
</dbReference>
<comment type="catalytic activity">
    <reaction evidence="6">
        <text>citrate = D-threo-isocitrate</text>
        <dbReference type="Rhea" id="RHEA:10336"/>
        <dbReference type="ChEBI" id="CHEBI:15562"/>
        <dbReference type="ChEBI" id="CHEBI:16947"/>
        <dbReference type="EC" id="4.2.1.3"/>
    </reaction>
</comment>
<evidence type="ECO:0000256" key="6">
    <source>
        <dbReference type="RuleBase" id="RU361275"/>
    </source>
</evidence>
<feature type="domain" description="Aconitase/3-isopropylmalate dehydratase large subunit alpha/beta/alpha" evidence="7">
    <location>
        <begin position="64"/>
        <end position="538"/>
    </location>
</feature>
<dbReference type="GO" id="GO:0003994">
    <property type="term" value="F:aconitate hydratase activity"/>
    <property type="evidence" value="ECO:0007669"/>
    <property type="project" value="UniProtKB-EC"/>
</dbReference>
<accession>A0A6I4MBM6</accession>
<comment type="similarity">
    <text evidence="2 6">Belongs to the aconitase/IPM isomerase family.</text>
</comment>
<dbReference type="Gene3D" id="3.30.499.10">
    <property type="entry name" value="Aconitase, domain 3"/>
    <property type="match status" value="2"/>
</dbReference>
<protein>
    <recommendedName>
        <fullName evidence="6">Aconitate hydratase</fullName>
        <shortName evidence="6">Aconitase</shortName>
        <ecNumber evidence="6">4.2.1.3</ecNumber>
    </recommendedName>
</protein>
<evidence type="ECO:0000256" key="2">
    <source>
        <dbReference type="ARBA" id="ARBA00007185"/>
    </source>
</evidence>
<dbReference type="GO" id="GO:0051539">
    <property type="term" value="F:4 iron, 4 sulfur cluster binding"/>
    <property type="evidence" value="ECO:0007669"/>
    <property type="project" value="UniProtKB-KW"/>
</dbReference>